<sequence>MSRNLKFATRSLRAAASMVLTPIGVIGCAGLLWLCTCVFFAAMLLAAREDAYDSEVRHARQLGTALERDILRSIELYELSLSAAAQGATNPRVMSLPVDLRNPVLFDRAATAKYLGPISVLDTNGKLQVNSSSAPANRVDWSELPLFRIHKEKIDSGLYISLPYPSEFPPHEKVIALSRRINGPNGSLTGVVVGRLSIDYFNHLFDGLSVGRDETIFVMTTNGTLITRLPYNRDVVGKNLQGSAVLSGLLRRSSDAVSGISRIDGVHRLYVYRRLPGLPFVIAVGPAWEVVFAGWRTRAEWLTGFMALFSVVIWAGALLLARELRRRQRAECDLQRLARRDALTGLENRGAFDEMLSQEWANTLRTGRHLSLLFIDIDRFKSYNDHYGHQSGDQALKAVAHCISACVSRPSDHVARYGGEEFVVILPETDVEGAAAVAEKIRQAIHDMHVAHVKSGFGYVTASIGVSSSAHPAVHDGDALIRVADLAVYEAKSRGRNRVCIAGEAIASAPEAALN</sequence>
<dbReference type="InterPro" id="IPR000160">
    <property type="entry name" value="GGDEF_dom"/>
</dbReference>
<reference evidence="10 11" key="1">
    <citation type="submission" date="2018-03" db="EMBL/GenBank/DDBJ databases">
        <authorList>
            <person name="Nguyen K."/>
            <person name="Fouts D."/>
            <person name="Sutton G."/>
        </authorList>
    </citation>
    <scope>NUCLEOTIDE SEQUENCE [LARGE SCALE GENOMIC DNA]</scope>
    <source>
        <strain evidence="10 11">AU3578</strain>
    </source>
</reference>
<dbReference type="PANTHER" id="PTHR45138">
    <property type="entry name" value="REGULATORY COMPONENTS OF SENSORY TRANSDUCTION SYSTEM"/>
    <property type="match status" value="1"/>
</dbReference>
<dbReference type="GO" id="GO:0005886">
    <property type="term" value="C:plasma membrane"/>
    <property type="evidence" value="ECO:0007669"/>
    <property type="project" value="UniProtKB-SubCell"/>
</dbReference>
<dbReference type="Pfam" id="PF00990">
    <property type="entry name" value="GGDEF"/>
    <property type="match status" value="1"/>
</dbReference>
<evidence type="ECO:0000259" key="9">
    <source>
        <dbReference type="PROSITE" id="PS50887"/>
    </source>
</evidence>
<evidence type="ECO:0000313" key="11">
    <source>
        <dbReference type="Proteomes" id="UP000237632"/>
    </source>
</evidence>
<dbReference type="PROSITE" id="PS51257">
    <property type="entry name" value="PROKAR_LIPOPROTEIN"/>
    <property type="match status" value="1"/>
</dbReference>
<dbReference type="GO" id="GO:0052621">
    <property type="term" value="F:diguanylate cyclase activity"/>
    <property type="evidence" value="ECO:0007669"/>
    <property type="project" value="UniProtKB-EC"/>
</dbReference>
<dbReference type="AlphaFoldDB" id="A0AA45BF33"/>
<evidence type="ECO:0000256" key="4">
    <source>
        <dbReference type="ARBA" id="ARBA00022692"/>
    </source>
</evidence>
<comment type="catalytic activity">
    <reaction evidence="7">
        <text>2 GTP = 3',3'-c-di-GMP + 2 diphosphate</text>
        <dbReference type="Rhea" id="RHEA:24898"/>
        <dbReference type="ChEBI" id="CHEBI:33019"/>
        <dbReference type="ChEBI" id="CHEBI:37565"/>
        <dbReference type="ChEBI" id="CHEBI:58805"/>
        <dbReference type="EC" id="2.7.7.65"/>
    </reaction>
</comment>
<dbReference type="InterPro" id="IPR029787">
    <property type="entry name" value="Nucleotide_cyclase"/>
</dbReference>
<evidence type="ECO:0000256" key="6">
    <source>
        <dbReference type="ARBA" id="ARBA00023136"/>
    </source>
</evidence>
<dbReference type="EMBL" id="PVHK01000030">
    <property type="protein sequence ID" value="PRH43512.1"/>
    <property type="molecule type" value="Genomic_DNA"/>
</dbReference>
<keyword evidence="5 8" id="KW-1133">Transmembrane helix</keyword>
<dbReference type="Pfam" id="PF02743">
    <property type="entry name" value="dCache_1"/>
    <property type="match status" value="1"/>
</dbReference>
<feature type="domain" description="GGDEF" evidence="9">
    <location>
        <begin position="368"/>
        <end position="504"/>
    </location>
</feature>
<feature type="transmembrane region" description="Helical" evidence="8">
    <location>
        <begin position="20"/>
        <end position="47"/>
    </location>
</feature>
<dbReference type="PANTHER" id="PTHR45138:SF9">
    <property type="entry name" value="DIGUANYLATE CYCLASE DGCM-RELATED"/>
    <property type="match status" value="1"/>
</dbReference>
<comment type="subcellular location">
    <subcellularLocation>
        <location evidence="1">Cell membrane</location>
        <topology evidence="1">Multi-pass membrane protein</topology>
    </subcellularLocation>
</comment>
<dbReference type="EC" id="2.7.7.65" evidence="2"/>
<keyword evidence="6 8" id="KW-0472">Membrane</keyword>
<evidence type="ECO:0000256" key="7">
    <source>
        <dbReference type="ARBA" id="ARBA00034247"/>
    </source>
</evidence>
<dbReference type="SMART" id="SM00267">
    <property type="entry name" value="GGDEF"/>
    <property type="match status" value="1"/>
</dbReference>
<dbReference type="GO" id="GO:0043709">
    <property type="term" value="P:cell adhesion involved in single-species biofilm formation"/>
    <property type="evidence" value="ECO:0007669"/>
    <property type="project" value="TreeGrafter"/>
</dbReference>
<evidence type="ECO:0000256" key="8">
    <source>
        <dbReference type="SAM" id="Phobius"/>
    </source>
</evidence>
<feature type="transmembrane region" description="Helical" evidence="8">
    <location>
        <begin position="301"/>
        <end position="321"/>
    </location>
</feature>
<dbReference type="InterPro" id="IPR033479">
    <property type="entry name" value="dCache_1"/>
</dbReference>
<dbReference type="NCBIfam" id="TIGR00254">
    <property type="entry name" value="GGDEF"/>
    <property type="match status" value="1"/>
</dbReference>
<dbReference type="Proteomes" id="UP000237632">
    <property type="component" value="Unassembled WGS sequence"/>
</dbReference>
<feature type="transmembrane region" description="Helical" evidence="8">
    <location>
        <begin position="277"/>
        <end position="295"/>
    </location>
</feature>
<dbReference type="Gene3D" id="3.30.70.270">
    <property type="match status" value="1"/>
</dbReference>
<keyword evidence="3" id="KW-1003">Cell membrane</keyword>
<dbReference type="CDD" id="cd12914">
    <property type="entry name" value="PDC1_DGC_like"/>
    <property type="match status" value="1"/>
</dbReference>
<evidence type="ECO:0000256" key="3">
    <source>
        <dbReference type="ARBA" id="ARBA00022475"/>
    </source>
</evidence>
<comment type="caution">
    <text evidence="10">The sequence shown here is derived from an EMBL/GenBank/DDBJ whole genome shotgun (WGS) entry which is preliminary data.</text>
</comment>
<evidence type="ECO:0000256" key="1">
    <source>
        <dbReference type="ARBA" id="ARBA00004651"/>
    </source>
</evidence>
<evidence type="ECO:0000313" key="10">
    <source>
        <dbReference type="EMBL" id="PRH43512.1"/>
    </source>
</evidence>
<dbReference type="CDD" id="cd01949">
    <property type="entry name" value="GGDEF"/>
    <property type="match status" value="1"/>
</dbReference>
<name>A0AA45BF33_BURVI</name>
<dbReference type="InterPro" id="IPR043128">
    <property type="entry name" value="Rev_trsase/Diguanyl_cyclase"/>
</dbReference>
<dbReference type="GO" id="GO:1902201">
    <property type="term" value="P:negative regulation of bacterial-type flagellum-dependent cell motility"/>
    <property type="evidence" value="ECO:0007669"/>
    <property type="project" value="TreeGrafter"/>
</dbReference>
<organism evidence="10 11">
    <name type="scientific">Burkholderia vietnamiensis</name>
    <dbReference type="NCBI Taxonomy" id="60552"/>
    <lineage>
        <taxon>Bacteria</taxon>
        <taxon>Pseudomonadati</taxon>
        <taxon>Pseudomonadota</taxon>
        <taxon>Betaproteobacteria</taxon>
        <taxon>Burkholderiales</taxon>
        <taxon>Burkholderiaceae</taxon>
        <taxon>Burkholderia</taxon>
        <taxon>Burkholderia cepacia complex</taxon>
    </lineage>
</organism>
<dbReference type="InterPro" id="IPR050469">
    <property type="entry name" value="Diguanylate_Cyclase"/>
</dbReference>
<proteinExistence type="predicted"/>
<evidence type="ECO:0000256" key="5">
    <source>
        <dbReference type="ARBA" id="ARBA00022989"/>
    </source>
</evidence>
<accession>A0AA45BF33</accession>
<evidence type="ECO:0000256" key="2">
    <source>
        <dbReference type="ARBA" id="ARBA00012528"/>
    </source>
</evidence>
<protein>
    <recommendedName>
        <fullName evidence="2">diguanylate cyclase</fullName>
        <ecNumber evidence="2">2.7.7.65</ecNumber>
    </recommendedName>
</protein>
<dbReference type="PROSITE" id="PS50887">
    <property type="entry name" value="GGDEF"/>
    <property type="match status" value="1"/>
</dbReference>
<dbReference type="SUPFAM" id="SSF55073">
    <property type="entry name" value="Nucleotide cyclase"/>
    <property type="match status" value="1"/>
</dbReference>
<keyword evidence="4 8" id="KW-0812">Transmembrane</keyword>
<dbReference type="FunFam" id="3.30.70.270:FF:000001">
    <property type="entry name" value="Diguanylate cyclase domain protein"/>
    <property type="match status" value="1"/>
</dbReference>
<dbReference type="Gene3D" id="3.30.450.20">
    <property type="entry name" value="PAS domain"/>
    <property type="match status" value="2"/>
</dbReference>
<gene>
    <name evidence="10" type="ORF">C6T65_04490</name>
</gene>
<dbReference type="CDD" id="cd12915">
    <property type="entry name" value="PDC2_DGC_like"/>
    <property type="match status" value="1"/>
</dbReference>